<proteinExistence type="inferred from homology"/>
<protein>
    <recommendedName>
        <fullName evidence="6">NADH:ubiquinone oxidoreductase intermediate-associated protein 30 domain-containing protein</fullName>
    </recommendedName>
</protein>
<keyword evidence="8" id="KW-1185">Reference proteome</keyword>
<feature type="chain" id="PRO_5025350910" description="NADH:ubiquinone oxidoreductase intermediate-associated protein 30 domain-containing protein" evidence="5">
    <location>
        <begin position="28"/>
        <end position="254"/>
    </location>
</feature>
<accession>A0A6A4V1E4</accession>
<gene>
    <name evidence="7" type="ORF">FJT64_014139</name>
</gene>
<dbReference type="AlphaFoldDB" id="A0A6A4V1E4"/>
<comment type="subcellular location">
    <subcellularLocation>
        <location evidence="1">Mitochondrion</location>
    </subcellularLocation>
</comment>
<keyword evidence="5" id="KW-0732">Signal</keyword>
<evidence type="ECO:0000256" key="4">
    <source>
        <dbReference type="ARBA" id="ARBA00023186"/>
    </source>
</evidence>
<dbReference type="PANTHER" id="PTHR13194">
    <property type="entry name" value="COMPLEX I INTERMEDIATE-ASSOCIATED PROTEIN 30"/>
    <property type="match status" value="1"/>
</dbReference>
<evidence type="ECO:0000313" key="7">
    <source>
        <dbReference type="EMBL" id="KAF0287445.1"/>
    </source>
</evidence>
<reference evidence="7 8" key="1">
    <citation type="submission" date="2019-07" db="EMBL/GenBank/DDBJ databases">
        <title>Draft genome assembly of a fouling barnacle, Amphibalanus amphitrite (Darwin, 1854): The first reference genome for Thecostraca.</title>
        <authorList>
            <person name="Kim W."/>
        </authorList>
    </citation>
    <scope>NUCLEOTIDE SEQUENCE [LARGE SCALE GENOMIC DNA]</scope>
    <source>
        <strain evidence="7">SNU_AA5</strain>
        <tissue evidence="7">Soma without cirri and trophi</tissue>
    </source>
</reference>
<evidence type="ECO:0000256" key="5">
    <source>
        <dbReference type="SAM" id="SignalP"/>
    </source>
</evidence>
<evidence type="ECO:0000259" key="6">
    <source>
        <dbReference type="Pfam" id="PF08547"/>
    </source>
</evidence>
<feature type="domain" description="NADH:ubiquinone oxidoreductase intermediate-associated protein 30" evidence="6">
    <location>
        <begin position="81"/>
        <end position="247"/>
    </location>
</feature>
<evidence type="ECO:0000256" key="2">
    <source>
        <dbReference type="ARBA" id="ARBA00007884"/>
    </source>
</evidence>
<comment type="caution">
    <text evidence="7">The sequence shown here is derived from an EMBL/GenBank/DDBJ whole genome shotgun (WGS) entry which is preliminary data.</text>
</comment>
<dbReference type="GO" id="GO:0032981">
    <property type="term" value="P:mitochondrial respiratory chain complex I assembly"/>
    <property type="evidence" value="ECO:0007669"/>
    <property type="project" value="TreeGrafter"/>
</dbReference>
<evidence type="ECO:0000313" key="8">
    <source>
        <dbReference type="Proteomes" id="UP000440578"/>
    </source>
</evidence>
<dbReference type="GO" id="GO:0006120">
    <property type="term" value="P:mitochondrial electron transport, NADH to ubiquinone"/>
    <property type="evidence" value="ECO:0007669"/>
    <property type="project" value="TreeGrafter"/>
</dbReference>
<dbReference type="PANTHER" id="PTHR13194:SF18">
    <property type="entry name" value="COMPLEX I INTERMEDIATE-ASSOCIATED PROTEIN 30, MITOCHONDRIAL"/>
    <property type="match status" value="1"/>
</dbReference>
<dbReference type="OrthoDB" id="426386at2759"/>
<name>A0A6A4V1E4_AMPAM</name>
<dbReference type="Proteomes" id="UP000440578">
    <property type="component" value="Unassembled WGS sequence"/>
</dbReference>
<feature type="signal peptide" evidence="5">
    <location>
        <begin position="1"/>
        <end position="27"/>
    </location>
</feature>
<evidence type="ECO:0000256" key="1">
    <source>
        <dbReference type="ARBA" id="ARBA00004173"/>
    </source>
</evidence>
<dbReference type="SUPFAM" id="SSF49785">
    <property type="entry name" value="Galactose-binding domain-like"/>
    <property type="match status" value="1"/>
</dbReference>
<organism evidence="7 8">
    <name type="scientific">Amphibalanus amphitrite</name>
    <name type="common">Striped barnacle</name>
    <name type="synonym">Balanus amphitrite</name>
    <dbReference type="NCBI Taxonomy" id="1232801"/>
    <lineage>
        <taxon>Eukaryota</taxon>
        <taxon>Metazoa</taxon>
        <taxon>Ecdysozoa</taxon>
        <taxon>Arthropoda</taxon>
        <taxon>Crustacea</taxon>
        <taxon>Multicrustacea</taxon>
        <taxon>Cirripedia</taxon>
        <taxon>Thoracica</taxon>
        <taxon>Thoracicalcarea</taxon>
        <taxon>Balanomorpha</taxon>
        <taxon>Balanoidea</taxon>
        <taxon>Balanidae</taxon>
        <taxon>Amphibalaninae</taxon>
        <taxon>Amphibalanus</taxon>
    </lineage>
</organism>
<dbReference type="InterPro" id="IPR008979">
    <property type="entry name" value="Galactose-bd-like_sf"/>
</dbReference>
<evidence type="ECO:0000256" key="3">
    <source>
        <dbReference type="ARBA" id="ARBA00023128"/>
    </source>
</evidence>
<sequence length="254" mass="26787">MVLTPGAMRRAVWMVAAAAGVVAGAAAAPQLAPGRPVLGLLPAGTVLLPGLRLAHTSPVPSVAAGPAPVTPEPMERVLWNFTVPGATVDGWTESSDGTARQAGMSTGAFKLQKTARFQRAVMFSLLNPQPNGAGFVGFVSTGNWDLSQFSAIRLRARAQGENFHYKVYLKHHGEGASVGGSYESYFEMPPGQLTTVTIPLDSFAFYYRGQLEPGAPPLDTADITSFGLQIYGGVYSEFKQSGVASLEIDWITAA</sequence>
<dbReference type="GO" id="GO:0005739">
    <property type="term" value="C:mitochondrion"/>
    <property type="evidence" value="ECO:0007669"/>
    <property type="project" value="UniProtKB-SubCell"/>
</dbReference>
<dbReference type="Pfam" id="PF08547">
    <property type="entry name" value="CIA30"/>
    <property type="match status" value="1"/>
</dbReference>
<dbReference type="EMBL" id="VIIS01002191">
    <property type="protein sequence ID" value="KAF0287445.1"/>
    <property type="molecule type" value="Genomic_DNA"/>
</dbReference>
<keyword evidence="4" id="KW-0143">Chaperone</keyword>
<comment type="similarity">
    <text evidence="2">Belongs to the CIA30 family.</text>
</comment>
<dbReference type="InterPro" id="IPR013857">
    <property type="entry name" value="NADH-UbQ_OxRdtase-assoc_prot30"/>
</dbReference>
<keyword evidence="3" id="KW-0496">Mitochondrion</keyword>
<dbReference type="InterPro" id="IPR039131">
    <property type="entry name" value="NDUFAF1"/>
</dbReference>
<dbReference type="GO" id="GO:0051082">
    <property type="term" value="F:unfolded protein binding"/>
    <property type="evidence" value="ECO:0007669"/>
    <property type="project" value="TreeGrafter"/>
</dbReference>